<accession>A0A7K1Y394</accession>
<name>A0A7K1Y394_9SPHI</name>
<comment type="caution">
    <text evidence="1">The sequence shown here is derived from an EMBL/GenBank/DDBJ whole genome shotgun (WGS) entry which is preliminary data.</text>
</comment>
<evidence type="ECO:0000313" key="1">
    <source>
        <dbReference type="EMBL" id="MXV17712.1"/>
    </source>
</evidence>
<keyword evidence="2" id="KW-1185">Reference proteome</keyword>
<dbReference type="AlphaFoldDB" id="A0A7K1Y394"/>
<dbReference type="Proteomes" id="UP000451233">
    <property type="component" value="Unassembled WGS sequence"/>
</dbReference>
<reference evidence="1 2" key="1">
    <citation type="submission" date="2019-11" db="EMBL/GenBank/DDBJ databases">
        <title>Pedobacter sp. HMF7056 Genome sequencing and assembly.</title>
        <authorList>
            <person name="Kang H."/>
            <person name="Kim H."/>
            <person name="Joh K."/>
        </authorList>
    </citation>
    <scope>NUCLEOTIDE SEQUENCE [LARGE SCALE GENOMIC DNA]</scope>
    <source>
        <strain evidence="1 2">HMF7056</strain>
    </source>
</reference>
<protein>
    <submittedName>
        <fullName evidence="1">Radical SAM protein</fullName>
    </submittedName>
</protein>
<feature type="non-terminal residue" evidence="1">
    <location>
        <position position="105"/>
    </location>
</feature>
<dbReference type="EMBL" id="WVHS01000006">
    <property type="protein sequence ID" value="MXV17712.1"/>
    <property type="molecule type" value="Genomic_DNA"/>
</dbReference>
<gene>
    <name evidence="1" type="ORF">GS398_20590</name>
</gene>
<sequence>MTKDLVPRRSPELLSGLINDDYGYTVNCSYPHSFRVLNRRQYEILQGVDGVADLTAIADRLAITQALLEKFLAQLARTEIIRFDGAFSRPQKPISPKALNFWIHT</sequence>
<organism evidence="1 2">
    <name type="scientific">Hufsiella ginkgonis</name>
    <dbReference type="NCBI Taxonomy" id="2695274"/>
    <lineage>
        <taxon>Bacteria</taxon>
        <taxon>Pseudomonadati</taxon>
        <taxon>Bacteroidota</taxon>
        <taxon>Sphingobacteriia</taxon>
        <taxon>Sphingobacteriales</taxon>
        <taxon>Sphingobacteriaceae</taxon>
        <taxon>Hufsiella</taxon>
    </lineage>
</organism>
<evidence type="ECO:0000313" key="2">
    <source>
        <dbReference type="Proteomes" id="UP000451233"/>
    </source>
</evidence>
<proteinExistence type="predicted"/>